<gene>
    <name evidence="2" type="ORF">PIIN_05340</name>
</gene>
<name>G4TJA0_SERID</name>
<dbReference type="AlphaFoldDB" id="G4TJA0"/>
<accession>G4TJA0</accession>
<evidence type="ECO:0000256" key="1">
    <source>
        <dbReference type="SAM" id="MobiDB-lite"/>
    </source>
</evidence>
<proteinExistence type="predicted"/>
<dbReference type="Proteomes" id="UP000007148">
    <property type="component" value="Unassembled WGS sequence"/>
</dbReference>
<dbReference type="HOGENOM" id="CLU_2134498_0_0_1"/>
<protein>
    <submittedName>
        <fullName evidence="2">Uncharacterized protein</fullName>
    </submittedName>
</protein>
<comment type="caution">
    <text evidence="2">The sequence shown here is derived from an EMBL/GenBank/DDBJ whole genome shotgun (WGS) entry which is preliminary data.</text>
</comment>
<evidence type="ECO:0000313" key="3">
    <source>
        <dbReference type="Proteomes" id="UP000007148"/>
    </source>
</evidence>
<feature type="compositionally biased region" description="Low complexity" evidence="1">
    <location>
        <begin position="70"/>
        <end position="81"/>
    </location>
</feature>
<reference evidence="2 3" key="1">
    <citation type="journal article" date="2011" name="PLoS Pathog.">
        <title>Endophytic Life Strategies Decoded by Genome and Transcriptome Analyses of the Mutualistic Root Symbiont Piriformospora indica.</title>
        <authorList>
            <person name="Zuccaro A."/>
            <person name="Lahrmann U."/>
            <person name="Guldener U."/>
            <person name="Langen G."/>
            <person name="Pfiffi S."/>
            <person name="Biedenkopf D."/>
            <person name="Wong P."/>
            <person name="Samans B."/>
            <person name="Grimm C."/>
            <person name="Basiewicz M."/>
            <person name="Murat C."/>
            <person name="Martin F."/>
            <person name="Kogel K.H."/>
        </authorList>
    </citation>
    <scope>NUCLEOTIDE SEQUENCE [LARGE SCALE GENOMIC DNA]</scope>
    <source>
        <strain evidence="2 3">DSM 11827</strain>
    </source>
</reference>
<dbReference type="EMBL" id="CAFZ01000117">
    <property type="protein sequence ID" value="CCA71400.1"/>
    <property type="molecule type" value="Genomic_DNA"/>
</dbReference>
<dbReference type="InParanoid" id="G4TJA0"/>
<keyword evidence="3" id="KW-1185">Reference proteome</keyword>
<organism evidence="2 3">
    <name type="scientific">Serendipita indica (strain DSM 11827)</name>
    <name type="common">Root endophyte fungus</name>
    <name type="synonym">Piriformospora indica</name>
    <dbReference type="NCBI Taxonomy" id="1109443"/>
    <lineage>
        <taxon>Eukaryota</taxon>
        <taxon>Fungi</taxon>
        <taxon>Dikarya</taxon>
        <taxon>Basidiomycota</taxon>
        <taxon>Agaricomycotina</taxon>
        <taxon>Agaricomycetes</taxon>
        <taxon>Sebacinales</taxon>
        <taxon>Serendipitaceae</taxon>
        <taxon>Serendipita</taxon>
    </lineage>
</organism>
<feature type="region of interest" description="Disordered" evidence="1">
    <location>
        <begin position="59"/>
        <end position="81"/>
    </location>
</feature>
<sequence length="113" mass="12113">MALSTRRYHIPPENQAKKPPSTLFPFFGCLVRSYDGALSVSDNDYQITNPLRLSSRSQLAHAHKATQDPSYSVSSSLSSPCSLGAPISKPDGQANFDKGILTTCDAKNGGARV</sequence>
<evidence type="ECO:0000313" key="2">
    <source>
        <dbReference type="EMBL" id="CCA71400.1"/>
    </source>
</evidence>